<sequence>MFRENHKTKSTKSHKPQPVWLRFLGLAIGGGLQNDQTICETVHIEPQREKIEIKIRGECSIIQSSPSTFLFSLNMTAATCSSSIKKIRSSPVLPKIITLIRTRSHLEYERAFSIVNQRD</sequence>
<keyword evidence="2" id="KW-1185">Reference proteome</keyword>
<accession>A0AAP0KJ99</accession>
<organism evidence="1 2">
    <name type="scientific">Stephania japonica</name>
    <dbReference type="NCBI Taxonomy" id="461633"/>
    <lineage>
        <taxon>Eukaryota</taxon>
        <taxon>Viridiplantae</taxon>
        <taxon>Streptophyta</taxon>
        <taxon>Embryophyta</taxon>
        <taxon>Tracheophyta</taxon>
        <taxon>Spermatophyta</taxon>
        <taxon>Magnoliopsida</taxon>
        <taxon>Ranunculales</taxon>
        <taxon>Menispermaceae</taxon>
        <taxon>Menispermoideae</taxon>
        <taxon>Cissampelideae</taxon>
        <taxon>Stephania</taxon>
    </lineage>
</organism>
<dbReference type="EMBL" id="JBBNAE010000001">
    <property type="protein sequence ID" value="KAK9152778.1"/>
    <property type="molecule type" value="Genomic_DNA"/>
</dbReference>
<evidence type="ECO:0000313" key="1">
    <source>
        <dbReference type="EMBL" id="KAK9152778.1"/>
    </source>
</evidence>
<dbReference type="Proteomes" id="UP001417504">
    <property type="component" value="Unassembled WGS sequence"/>
</dbReference>
<protein>
    <submittedName>
        <fullName evidence="1">Uncharacterized protein</fullName>
    </submittedName>
</protein>
<proteinExistence type="predicted"/>
<comment type="caution">
    <text evidence="1">The sequence shown here is derived from an EMBL/GenBank/DDBJ whole genome shotgun (WGS) entry which is preliminary data.</text>
</comment>
<dbReference type="AlphaFoldDB" id="A0AAP0KJ99"/>
<gene>
    <name evidence="1" type="ORF">Sjap_000258</name>
</gene>
<evidence type="ECO:0000313" key="2">
    <source>
        <dbReference type="Proteomes" id="UP001417504"/>
    </source>
</evidence>
<name>A0AAP0KJ99_9MAGN</name>
<reference evidence="1 2" key="1">
    <citation type="submission" date="2024-01" db="EMBL/GenBank/DDBJ databases">
        <title>Genome assemblies of Stephania.</title>
        <authorList>
            <person name="Yang L."/>
        </authorList>
    </citation>
    <scope>NUCLEOTIDE SEQUENCE [LARGE SCALE GENOMIC DNA]</scope>
    <source>
        <strain evidence="1">QJT</strain>
        <tissue evidence="1">Leaf</tissue>
    </source>
</reference>